<gene>
    <name evidence="1" type="ORF">S03H2_69918</name>
</gene>
<protein>
    <submittedName>
        <fullName evidence="1">Uncharacterized protein</fullName>
    </submittedName>
</protein>
<sequence length="62" mass="7483">DNSLYTGNFKRDGSIKIIRREIIYRPFLLLWRIYRLDYDPNIVLTNSGFNKIYDSYGITAYR</sequence>
<dbReference type="EMBL" id="BARU01046311">
    <property type="protein sequence ID" value="GAI01035.1"/>
    <property type="molecule type" value="Genomic_DNA"/>
</dbReference>
<proteinExistence type="predicted"/>
<name>X1LF69_9ZZZZ</name>
<dbReference type="AlphaFoldDB" id="X1LF69"/>
<comment type="caution">
    <text evidence="1">The sequence shown here is derived from an EMBL/GenBank/DDBJ whole genome shotgun (WGS) entry which is preliminary data.</text>
</comment>
<organism evidence="1">
    <name type="scientific">marine sediment metagenome</name>
    <dbReference type="NCBI Taxonomy" id="412755"/>
    <lineage>
        <taxon>unclassified sequences</taxon>
        <taxon>metagenomes</taxon>
        <taxon>ecological metagenomes</taxon>
    </lineage>
</organism>
<evidence type="ECO:0000313" key="1">
    <source>
        <dbReference type="EMBL" id="GAI01035.1"/>
    </source>
</evidence>
<accession>X1LF69</accession>
<feature type="non-terminal residue" evidence="1">
    <location>
        <position position="1"/>
    </location>
</feature>
<reference evidence="1" key="1">
    <citation type="journal article" date="2014" name="Front. Microbiol.">
        <title>High frequency of phylogenetically diverse reductive dehalogenase-homologous genes in deep subseafloor sedimentary metagenomes.</title>
        <authorList>
            <person name="Kawai M."/>
            <person name="Futagami T."/>
            <person name="Toyoda A."/>
            <person name="Takaki Y."/>
            <person name="Nishi S."/>
            <person name="Hori S."/>
            <person name="Arai W."/>
            <person name="Tsubouchi T."/>
            <person name="Morono Y."/>
            <person name="Uchiyama I."/>
            <person name="Ito T."/>
            <person name="Fujiyama A."/>
            <person name="Inagaki F."/>
            <person name="Takami H."/>
        </authorList>
    </citation>
    <scope>NUCLEOTIDE SEQUENCE</scope>
    <source>
        <strain evidence="1">Expedition CK06-06</strain>
    </source>
</reference>